<dbReference type="AlphaFoldDB" id="A0A0C9XHS7"/>
<evidence type="ECO:0000256" key="2">
    <source>
        <dbReference type="SAM" id="Phobius"/>
    </source>
</evidence>
<dbReference type="Pfam" id="PF00226">
    <property type="entry name" value="DnaJ"/>
    <property type="match status" value="1"/>
</dbReference>
<dbReference type="EMBL" id="KN838746">
    <property type="protein sequence ID" value="KIJ95707.1"/>
    <property type="molecule type" value="Genomic_DNA"/>
</dbReference>
<keyword evidence="2" id="KW-0472">Membrane</keyword>
<protein>
    <recommendedName>
        <fullName evidence="3">J domain-containing protein</fullName>
    </recommendedName>
</protein>
<accession>A0A0C9XHS7</accession>
<proteinExistence type="predicted"/>
<organism evidence="4 5">
    <name type="scientific">Laccaria amethystina LaAM-08-1</name>
    <dbReference type="NCBI Taxonomy" id="1095629"/>
    <lineage>
        <taxon>Eukaryota</taxon>
        <taxon>Fungi</taxon>
        <taxon>Dikarya</taxon>
        <taxon>Basidiomycota</taxon>
        <taxon>Agaricomycotina</taxon>
        <taxon>Agaricomycetes</taxon>
        <taxon>Agaricomycetidae</taxon>
        <taxon>Agaricales</taxon>
        <taxon>Agaricineae</taxon>
        <taxon>Hydnangiaceae</taxon>
        <taxon>Laccaria</taxon>
    </lineage>
</organism>
<dbReference type="CDD" id="cd06257">
    <property type="entry name" value="DnaJ"/>
    <property type="match status" value="1"/>
</dbReference>
<reference evidence="4 5" key="1">
    <citation type="submission" date="2014-04" db="EMBL/GenBank/DDBJ databases">
        <authorList>
            <consortium name="DOE Joint Genome Institute"/>
            <person name="Kuo A."/>
            <person name="Kohler A."/>
            <person name="Nagy L.G."/>
            <person name="Floudas D."/>
            <person name="Copeland A."/>
            <person name="Barry K.W."/>
            <person name="Cichocki N."/>
            <person name="Veneault-Fourrey C."/>
            <person name="LaButti K."/>
            <person name="Lindquist E.A."/>
            <person name="Lipzen A."/>
            <person name="Lundell T."/>
            <person name="Morin E."/>
            <person name="Murat C."/>
            <person name="Sun H."/>
            <person name="Tunlid A."/>
            <person name="Henrissat B."/>
            <person name="Grigoriev I.V."/>
            <person name="Hibbett D.S."/>
            <person name="Martin F."/>
            <person name="Nordberg H.P."/>
            <person name="Cantor M.N."/>
            <person name="Hua S.X."/>
        </authorList>
    </citation>
    <scope>NUCLEOTIDE SEQUENCE [LARGE SCALE GENOMIC DNA]</scope>
    <source>
        <strain evidence="4 5">LaAM-08-1</strain>
    </source>
</reference>
<dbReference type="STRING" id="1095629.A0A0C9XHS7"/>
<feature type="compositionally biased region" description="Low complexity" evidence="1">
    <location>
        <begin position="117"/>
        <end position="127"/>
    </location>
</feature>
<feature type="domain" description="J" evidence="3">
    <location>
        <begin position="36"/>
        <end position="101"/>
    </location>
</feature>
<dbReference type="SMART" id="SM00271">
    <property type="entry name" value="DnaJ"/>
    <property type="match status" value="1"/>
</dbReference>
<dbReference type="OrthoDB" id="445556at2759"/>
<keyword evidence="2" id="KW-1133">Transmembrane helix</keyword>
<dbReference type="SUPFAM" id="SSF46565">
    <property type="entry name" value="Chaperone J-domain"/>
    <property type="match status" value="1"/>
</dbReference>
<dbReference type="Proteomes" id="UP000054477">
    <property type="component" value="Unassembled WGS sequence"/>
</dbReference>
<evidence type="ECO:0000313" key="4">
    <source>
        <dbReference type="EMBL" id="KIJ95707.1"/>
    </source>
</evidence>
<feature type="transmembrane region" description="Helical" evidence="2">
    <location>
        <begin position="204"/>
        <end position="225"/>
    </location>
</feature>
<dbReference type="HOGENOM" id="CLU_084536_1_0_1"/>
<keyword evidence="5" id="KW-1185">Reference proteome</keyword>
<evidence type="ECO:0000259" key="3">
    <source>
        <dbReference type="PROSITE" id="PS50076"/>
    </source>
</evidence>
<dbReference type="InterPro" id="IPR018253">
    <property type="entry name" value="DnaJ_domain_CS"/>
</dbReference>
<dbReference type="Gene3D" id="1.10.287.110">
    <property type="entry name" value="DnaJ domain"/>
    <property type="match status" value="1"/>
</dbReference>
<dbReference type="PROSITE" id="PS50076">
    <property type="entry name" value="DNAJ_2"/>
    <property type="match status" value="1"/>
</dbReference>
<keyword evidence="2" id="KW-0812">Transmembrane</keyword>
<gene>
    <name evidence="4" type="ORF">K443DRAFT_108374</name>
</gene>
<dbReference type="InterPro" id="IPR036869">
    <property type="entry name" value="J_dom_sf"/>
</dbReference>
<evidence type="ECO:0000313" key="5">
    <source>
        <dbReference type="Proteomes" id="UP000054477"/>
    </source>
</evidence>
<dbReference type="PANTHER" id="PTHR44873">
    <property type="entry name" value="DNAJ HOMOLOG SUBFAMILY C MEMBER 30, MITOCHONDRIAL"/>
    <property type="match status" value="1"/>
</dbReference>
<evidence type="ECO:0000256" key="1">
    <source>
        <dbReference type="SAM" id="MobiDB-lite"/>
    </source>
</evidence>
<dbReference type="InterPro" id="IPR001623">
    <property type="entry name" value="DnaJ_domain"/>
</dbReference>
<sequence>MSLTTTSLSFASRQITCSRRLPPFRQTFATSWRQEDHYNTLGLPHGASKAQIKVTICVQLSKRHHPDVSDDPKSREIFHSVSEAYSVLNNDRERRAYDRSLLHRAPSTPSPYPYSPRSPSSKGPRASYAWEYSNRARGSAQRKPPPAPDYDYSGAYSRTQGSHDPLPGQGRPYTPPSYHDVLTGERRRLEDKEREMDRVRNESTVYRAIQLISFLALSFAIFGGMKSPS</sequence>
<name>A0A0C9XHS7_9AGAR</name>
<feature type="region of interest" description="Disordered" evidence="1">
    <location>
        <begin position="101"/>
        <end position="178"/>
    </location>
</feature>
<reference evidence="5" key="2">
    <citation type="submission" date="2015-01" db="EMBL/GenBank/DDBJ databases">
        <title>Evolutionary Origins and Diversification of the Mycorrhizal Mutualists.</title>
        <authorList>
            <consortium name="DOE Joint Genome Institute"/>
            <consortium name="Mycorrhizal Genomics Consortium"/>
            <person name="Kohler A."/>
            <person name="Kuo A."/>
            <person name="Nagy L.G."/>
            <person name="Floudas D."/>
            <person name="Copeland A."/>
            <person name="Barry K.W."/>
            <person name="Cichocki N."/>
            <person name="Veneault-Fourrey C."/>
            <person name="LaButti K."/>
            <person name="Lindquist E.A."/>
            <person name="Lipzen A."/>
            <person name="Lundell T."/>
            <person name="Morin E."/>
            <person name="Murat C."/>
            <person name="Riley R."/>
            <person name="Ohm R."/>
            <person name="Sun H."/>
            <person name="Tunlid A."/>
            <person name="Henrissat B."/>
            <person name="Grigoriev I.V."/>
            <person name="Hibbett D.S."/>
            <person name="Martin F."/>
        </authorList>
    </citation>
    <scope>NUCLEOTIDE SEQUENCE [LARGE SCALE GENOMIC DNA]</scope>
    <source>
        <strain evidence="5">LaAM-08-1</strain>
    </source>
</reference>
<dbReference type="InterPro" id="IPR053025">
    <property type="entry name" value="Mito_ATP_Synthase-Asso"/>
</dbReference>
<dbReference type="PROSITE" id="PS00636">
    <property type="entry name" value="DNAJ_1"/>
    <property type="match status" value="1"/>
</dbReference>
<dbReference type="PANTHER" id="PTHR44873:SF1">
    <property type="entry name" value="DNAJ HOMOLOG SUBFAMILY C MEMBER 30, MITOCHONDRIAL"/>
    <property type="match status" value="1"/>
</dbReference>
<dbReference type="PRINTS" id="PR00625">
    <property type="entry name" value="JDOMAIN"/>
</dbReference>